<proteinExistence type="predicted"/>
<dbReference type="EMBL" id="VTOU01000002">
    <property type="protein sequence ID" value="TZG27622.1"/>
    <property type="molecule type" value="Genomic_DNA"/>
</dbReference>
<protein>
    <recommendedName>
        <fullName evidence="4">Spermidine synthase</fullName>
    </recommendedName>
</protein>
<dbReference type="Pfam" id="PF01564">
    <property type="entry name" value="Spermine_synth"/>
    <property type="match status" value="1"/>
</dbReference>
<evidence type="ECO:0000313" key="3">
    <source>
        <dbReference type="Proteomes" id="UP000322077"/>
    </source>
</evidence>
<dbReference type="PANTHER" id="PTHR43317:SF3">
    <property type="entry name" value="BLR2883 PROTEIN"/>
    <property type="match status" value="1"/>
</dbReference>
<dbReference type="AlphaFoldDB" id="A0A5D9C8Z8"/>
<accession>A0A5D9C8Z8</accession>
<dbReference type="PANTHER" id="PTHR43317">
    <property type="entry name" value="THERMOSPERMINE SYNTHASE ACAULIS5"/>
    <property type="match status" value="1"/>
</dbReference>
<gene>
    <name evidence="2" type="ORF">FYJ91_08550</name>
</gene>
<dbReference type="SUPFAM" id="SSF53335">
    <property type="entry name" value="S-adenosyl-L-methionine-dependent methyltransferases"/>
    <property type="match status" value="1"/>
</dbReference>
<dbReference type="Gene3D" id="3.40.50.150">
    <property type="entry name" value="Vaccinia Virus protein VP39"/>
    <property type="match status" value="1"/>
</dbReference>
<name>A0A5D9C8Z8_9SPHN</name>
<evidence type="ECO:0008006" key="4">
    <source>
        <dbReference type="Google" id="ProtNLM"/>
    </source>
</evidence>
<dbReference type="Proteomes" id="UP000322077">
    <property type="component" value="Unassembled WGS sequence"/>
</dbReference>
<dbReference type="CDD" id="cd02440">
    <property type="entry name" value="AdoMet_MTases"/>
    <property type="match status" value="1"/>
</dbReference>
<sequence length="224" mass="24518">MVPRILIDTAKVPGGEGELRLMKRGADFLISLWGNELMNSRLSGSEKALATIACDRLRGRPKIRMLIGGLGMGFTLRAALAELPKDAEITVVELVPKVIDWARGPMAELFGDCLDDPRVTILERDVGEVIEETRGQWDAILMDVDNGPDGVVREANNRLYGRSGLDMARRALAPGGVLAYWSAASDQAFARRLSSNKGWHTDEIVSRANGAKGARHVIWVTTRL</sequence>
<keyword evidence="1" id="KW-0620">Polyamine biosynthesis</keyword>
<evidence type="ECO:0000313" key="2">
    <source>
        <dbReference type="EMBL" id="TZG27622.1"/>
    </source>
</evidence>
<dbReference type="RefSeq" id="WP_149521835.1">
    <property type="nucleotide sequence ID" value="NZ_VTOU01000002.1"/>
</dbReference>
<reference evidence="2 3" key="1">
    <citation type="submission" date="2019-08" db="EMBL/GenBank/DDBJ databases">
        <authorList>
            <person name="Wang G."/>
            <person name="Xu Z."/>
        </authorList>
    </citation>
    <scope>NUCLEOTIDE SEQUENCE [LARGE SCALE GENOMIC DNA]</scope>
    <source>
        <strain evidence="2 3">ZX</strain>
    </source>
</reference>
<dbReference type="GO" id="GO:0006596">
    <property type="term" value="P:polyamine biosynthetic process"/>
    <property type="evidence" value="ECO:0007669"/>
    <property type="project" value="UniProtKB-KW"/>
</dbReference>
<organism evidence="2 3">
    <name type="scientific">Sphingomonas montanisoli</name>
    <dbReference type="NCBI Taxonomy" id="2606412"/>
    <lineage>
        <taxon>Bacteria</taxon>
        <taxon>Pseudomonadati</taxon>
        <taxon>Pseudomonadota</taxon>
        <taxon>Alphaproteobacteria</taxon>
        <taxon>Sphingomonadales</taxon>
        <taxon>Sphingomonadaceae</taxon>
        <taxon>Sphingomonas</taxon>
    </lineage>
</organism>
<keyword evidence="3" id="KW-1185">Reference proteome</keyword>
<comment type="caution">
    <text evidence="2">The sequence shown here is derived from an EMBL/GenBank/DDBJ whole genome shotgun (WGS) entry which is preliminary data.</text>
</comment>
<evidence type="ECO:0000256" key="1">
    <source>
        <dbReference type="ARBA" id="ARBA00023115"/>
    </source>
</evidence>
<dbReference type="InterPro" id="IPR029063">
    <property type="entry name" value="SAM-dependent_MTases_sf"/>
</dbReference>